<protein>
    <submittedName>
        <fullName evidence="2">RNA polymerase recycling family protein</fullName>
    </submittedName>
</protein>
<comment type="caution">
    <text evidence="2">The sequence shown here is derived from an EMBL/GenBank/DDBJ whole genome shotgun (WGS) entry which is preliminary data.</text>
</comment>
<dbReference type="Proteomes" id="UP000244110">
    <property type="component" value="Unassembled WGS sequence"/>
</dbReference>
<dbReference type="InterPro" id="IPR022737">
    <property type="entry name" value="RapA_C"/>
</dbReference>
<organism evidence="2 3">
    <name type="scientific">Nitrosomonas ureae</name>
    <dbReference type="NCBI Taxonomy" id="44577"/>
    <lineage>
        <taxon>Bacteria</taxon>
        <taxon>Pseudomonadati</taxon>
        <taxon>Pseudomonadota</taxon>
        <taxon>Betaproteobacteria</taxon>
        <taxon>Nitrosomonadales</taxon>
        <taxon>Nitrosomonadaceae</taxon>
        <taxon>Nitrosomonas</taxon>
    </lineage>
</organism>
<dbReference type="Pfam" id="PF12137">
    <property type="entry name" value="RapA_C"/>
    <property type="match status" value="1"/>
</dbReference>
<dbReference type="RefSeq" id="WP_258195642.1">
    <property type="nucleotide sequence ID" value="NZ_QAOL01000006.1"/>
</dbReference>
<gene>
    <name evidence="2" type="ORF">C8R28_10062</name>
</gene>
<evidence type="ECO:0000313" key="3">
    <source>
        <dbReference type="Proteomes" id="UP000244110"/>
    </source>
</evidence>
<feature type="domain" description="RNA polymerase recycling bacterial C-terminal" evidence="1">
    <location>
        <begin position="11"/>
        <end position="246"/>
    </location>
</feature>
<dbReference type="EMBL" id="QAOL01000006">
    <property type="protein sequence ID" value="PTQ87243.1"/>
    <property type="molecule type" value="Genomic_DNA"/>
</dbReference>
<sequence>MCPFKGGNSSVHIEDHRSGSFLIEPSEHMSMPFPGLQDEGSIITYSRDVALSNEDVHFLTWEHPMVTHAMERILSHENGNAVVAMLKHKRVQPGTLLLETLFVLEASGHNVQQSNRYLPPAVIRILLDEQSSGDYPYLDHDSVNQHLQPVATGIAKQVIQLKEDAIRELLTVSEQQASAQAPQLISQAEARIRQTFAPEIERLKALRQVNPNVRDEEIQFFEQQLQQLTAALKSSNLRLDAVRVIVAT</sequence>
<proteinExistence type="predicted"/>
<evidence type="ECO:0000313" key="2">
    <source>
        <dbReference type="EMBL" id="PTQ87243.1"/>
    </source>
</evidence>
<dbReference type="Gene3D" id="3.30.360.80">
    <property type="match status" value="1"/>
</dbReference>
<accession>A0A2T5ITU6</accession>
<evidence type="ECO:0000259" key="1">
    <source>
        <dbReference type="Pfam" id="PF12137"/>
    </source>
</evidence>
<reference evidence="2 3" key="1">
    <citation type="submission" date="2018-04" db="EMBL/GenBank/DDBJ databases">
        <title>Active sludge and wastewater microbial communities from Klosterneuburg, Austria.</title>
        <authorList>
            <person name="Wagner M."/>
        </authorList>
    </citation>
    <scope>NUCLEOTIDE SEQUENCE [LARGE SCALE GENOMIC DNA]</scope>
    <source>
        <strain evidence="2 3">Nm4</strain>
    </source>
</reference>
<name>A0A2T5ITU6_9PROT</name>
<dbReference type="Gene3D" id="6.10.140.1500">
    <property type="match status" value="1"/>
</dbReference>
<dbReference type="AlphaFoldDB" id="A0A2T5ITU6"/>
<dbReference type="GO" id="GO:0016817">
    <property type="term" value="F:hydrolase activity, acting on acid anhydrides"/>
    <property type="evidence" value="ECO:0007669"/>
    <property type="project" value="InterPro"/>
</dbReference>